<dbReference type="InterPro" id="IPR037066">
    <property type="entry name" value="Plug_dom_sf"/>
</dbReference>
<dbReference type="InterPro" id="IPR039426">
    <property type="entry name" value="TonB-dep_rcpt-like"/>
</dbReference>
<keyword evidence="4 7" id="KW-0812">Transmembrane</keyword>
<dbReference type="InterPro" id="IPR023996">
    <property type="entry name" value="TonB-dep_OMP_SusC/RagA"/>
</dbReference>
<dbReference type="NCBIfam" id="TIGR04056">
    <property type="entry name" value="OMP_RagA_SusC"/>
    <property type="match status" value="1"/>
</dbReference>
<evidence type="ECO:0000256" key="8">
    <source>
        <dbReference type="SAM" id="SignalP"/>
    </source>
</evidence>
<dbReference type="Gene3D" id="2.60.40.1120">
    <property type="entry name" value="Carboxypeptidase-like, regulatory domain"/>
    <property type="match status" value="1"/>
</dbReference>
<keyword evidence="8" id="KW-0732">Signal</keyword>
<evidence type="ECO:0000256" key="6">
    <source>
        <dbReference type="ARBA" id="ARBA00023237"/>
    </source>
</evidence>
<keyword evidence="11" id="KW-1185">Reference proteome</keyword>
<keyword evidence="3 7" id="KW-1134">Transmembrane beta strand</keyword>
<dbReference type="RefSeq" id="WP_303281286.1">
    <property type="nucleotide sequence ID" value="NZ_BAABCZ010000016.1"/>
</dbReference>
<comment type="similarity">
    <text evidence="7">Belongs to the TonB-dependent receptor family.</text>
</comment>
<evidence type="ECO:0000313" key="11">
    <source>
        <dbReference type="Proteomes" id="UP001176891"/>
    </source>
</evidence>
<sequence>MKQRLQLTLLFLFLTTSLAFAQQTITGTITDANSSQPLPGVSVQLKGTTIGVASDFDGKFSIEAPTNGTLMFSYLGFSTQEIAINEQLTINVQLQEDAAQLDAVVVVGYGTQKKSDVTGAVASVKVDELQSIPLARADEVLQGQVAGVQVNNNDASPNANVSIRIRGVSSINGGSNPLIIIDGAQGVSIGDVHPNDIQSMEVLKDASATAIYGSRGASGVILITTKKGVKGSKPSISYNMFTTLHTVREKLDLLNASQYARYINDNRAARTLPTVFSDADIAGFDAGAGTDWQDAIFRTGATHNHHVNVSGATDNTTYNISGDFLETKGIVIGSRFKRFSIRPNISVNINEKLKFNFNSFINLTKDNPIILNSRDRQGSPVYASFLFSPTRPIFNQDGTYSQPGGGVGPNTEFNPVALALEPIRDNYSNRIILNPSVEYRIVDGLKINIMGSYQQVDDENNFYYNEKVVNGGETDREASISNSRFNSFQNTNILTYDTTIGDKHGIKLTAVYEQQKTKFNSSFASARGFLTNAVTYNDLSLGTLPGIPFSNRTEQSLESFMGRINYSMDGKYLVNITGRSDAASVFAENNKRAFFPSVGGAWNISKENFLKDSNTVDNLKLRGSFGEVGNAAIRPYQSLSQLVTGSNFSFNGDRLTNGINLSTQAPNKDLKWETTRQLNIGMDLTMFQGRLSVTADYYKKNTVDLLLERALFQSSGFQTQLVNAGEVENKGFEILLSAIPLKNDRFEWNSTVAFSRNENNVVALNSGETEIRLGGAGLPGFSDAIWLEVGQPIGLVRGLEYDGVWKSDEAILASVYNVIPGSPKYVDQNNDGIINDADIVNIANALPDYNFSWNNTFKYGNLDLNVLVIGVQGNDIYNIARAQTESKDAGTSTNLLNVWTPTNENTDIPGHAALGNFRNSSRWVEDGSYIRIKNITLGYNFSKMLTKSLGISSARVYATGTNLFTFTDYTGFDPESNNAGDIATNSASTDAFAGVDLASFPSQKKYTLGLDIKF</sequence>
<evidence type="ECO:0000259" key="9">
    <source>
        <dbReference type="Pfam" id="PF07715"/>
    </source>
</evidence>
<proteinExistence type="inferred from homology"/>
<dbReference type="SUPFAM" id="SSF56935">
    <property type="entry name" value="Porins"/>
    <property type="match status" value="1"/>
</dbReference>
<evidence type="ECO:0000256" key="7">
    <source>
        <dbReference type="PROSITE-ProRule" id="PRU01360"/>
    </source>
</evidence>
<keyword evidence="5 7" id="KW-0472">Membrane</keyword>
<dbReference type="NCBIfam" id="TIGR04057">
    <property type="entry name" value="SusC_RagA_signa"/>
    <property type="match status" value="1"/>
</dbReference>
<dbReference type="Pfam" id="PF07715">
    <property type="entry name" value="Plug"/>
    <property type="match status" value="1"/>
</dbReference>
<dbReference type="Gene3D" id="2.170.130.10">
    <property type="entry name" value="TonB-dependent receptor, plug domain"/>
    <property type="match status" value="1"/>
</dbReference>
<dbReference type="PROSITE" id="PS52016">
    <property type="entry name" value="TONB_DEPENDENT_REC_3"/>
    <property type="match status" value="1"/>
</dbReference>
<evidence type="ECO:0000256" key="4">
    <source>
        <dbReference type="ARBA" id="ARBA00022692"/>
    </source>
</evidence>
<name>A0ABT8WYR2_9FLAO</name>
<protein>
    <submittedName>
        <fullName evidence="10">TonB-dependent receptor</fullName>
    </submittedName>
</protein>
<dbReference type="PROSITE" id="PS00018">
    <property type="entry name" value="EF_HAND_1"/>
    <property type="match status" value="1"/>
</dbReference>
<reference evidence="10" key="1">
    <citation type="submission" date="2023-07" db="EMBL/GenBank/DDBJ databases">
        <title>Two novel species in the genus Flavivirga.</title>
        <authorList>
            <person name="Kwon K."/>
        </authorList>
    </citation>
    <scope>NUCLEOTIDE SEQUENCE</scope>
    <source>
        <strain evidence="10">KACC 14157</strain>
    </source>
</reference>
<dbReference type="EMBL" id="JAUOEM010000001">
    <property type="protein sequence ID" value="MDO5986772.1"/>
    <property type="molecule type" value="Genomic_DNA"/>
</dbReference>
<organism evidence="10 11">
    <name type="scientific">Flavivirga amylovorans</name>
    <dbReference type="NCBI Taxonomy" id="870486"/>
    <lineage>
        <taxon>Bacteria</taxon>
        <taxon>Pseudomonadati</taxon>
        <taxon>Bacteroidota</taxon>
        <taxon>Flavobacteriia</taxon>
        <taxon>Flavobacteriales</taxon>
        <taxon>Flavobacteriaceae</taxon>
        <taxon>Flavivirga</taxon>
    </lineage>
</organism>
<keyword evidence="2 7" id="KW-0813">Transport</keyword>
<dbReference type="Gene3D" id="2.40.170.20">
    <property type="entry name" value="TonB-dependent receptor, beta-barrel domain"/>
    <property type="match status" value="1"/>
</dbReference>
<dbReference type="InterPro" id="IPR008969">
    <property type="entry name" value="CarboxyPept-like_regulatory"/>
</dbReference>
<dbReference type="SUPFAM" id="SSF49464">
    <property type="entry name" value="Carboxypeptidase regulatory domain-like"/>
    <property type="match status" value="1"/>
</dbReference>
<dbReference type="InterPro" id="IPR012910">
    <property type="entry name" value="Plug_dom"/>
</dbReference>
<evidence type="ECO:0000256" key="5">
    <source>
        <dbReference type="ARBA" id="ARBA00023136"/>
    </source>
</evidence>
<dbReference type="InterPro" id="IPR023997">
    <property type="entry name" value="TonB-dep_OMP_SusC/RagA_CS"/>
</dbReference>
<evidence type="ECO:0000313" key="10">
    <source>
        <dbReference type="EMBL" id="MDO5986772.1"/>
    </source>
</evidence>
<feature type="signal peptide" evidence="8">
    <location>
        <begin position="1"/>
        <end position="21"/>
    </location>
</feature>
<evidence type="ECO:0000256" key="1">
    <source>
        <dbReference type="ARBA" id="ARBA00004571"/>
    </source>
</evidence>
<dbReference type="Proteomes" id="UP001176891">
    <property type="component" value="Unassembled WGS sequence"/>
</dbReference>
<keyword evidence="6 7" id="KW-0998">Cell outer membrane</keyword>
<feature type="domain" description="TonB-dependent receptor plug" evidence="9">
    <location>
        <begin position="114"/>
        <end position="220"/>
    </location>
</feature>
<evidence type="ECO:0000256" key="3">
    <source>
        <dbReference type="ARBA" id="ARBA00022452"/>
    </source>
</evidence>
<dbReference type="InterPro" id="IPR018247">
    <property type="entry name" value="EF_Hand_1_Ca_BS"/>
</dbReference>
<keyword evidence="10" id="KW-0675">Receptor</keyword>
<comment type="subcellular location">
    <subcellularLocation>
        <location evidence="1 7">Cell outer membrane</location>
        <topology evidence="1 7">Multi-pass membrane protein</topology>
    </subcellularLocation>
</comment>
<feature type="chain" id="PRO_5046588135" evidence="8">
    <location>
        <begin position="22"/>
        <end position="1014"/>
    </location>
</feature>
<evidence type="ECO:0000256" key="2">
    <source>
        <dbReference type="ARBA" id="ARBA00022448"/>
    </source>
</evidence>
<gene>
    <name evidence="10" type="ORF">Q4Q39_05060</name>
</gene>
<accession>A0ABT8WYR2</accession>
<dbReference type="Pfam" id="PF13715">
    <property type="entry name" value="CarbopepD_reg_2"/>
    <property type="match status" value="1"/>
</dbReference>
<dbReference type="InterPro" id="IPR036942">
    <property type="entry name" value="Beta-barrel_TonB_sf"/>
</dbReference>
<comment type="caution">
    <text evidence="10">The sequence shown here is derived from an EMBL/GenBank/DDBJ whole genome shotgun (WGS) entry which is preliminary data.</text>
</comment>